<evidence type="ECO:0000256" key="3">
    <source>
        <dbReference type="ARBA" id="ARBA00022989"/>
    </source>
</evidence>
<proteinExistence type="predicted"/>
<dbReference type="InterPro" id="IPR036640">
    <property type="entry name" value="ABC1_TM_sf"/>
</dbReference>
<dbReference type="PANTHER" id="PTHR24222:SF63">
    <property type="entry name" value="ATP BINDING CASSETTE SUBFAMILY B"/>
    <property type="match status" value="1"/>
</dbReference>
<evidence type="ECO:0000256" key="4">
    <source>
        <dbReference type="ARBA" id="ARBA00023136"/>
    </source>
</evidence>
<name>A0AAD8N9R7_9APIA</name>
<evidence type="ECO:0000256" key="1">
    <source>
        <dbReference type="ARBA" id="ARBA00004141"/>
    </source>
</evidence>
<protein>
    <recommendedName>
        <fullName evidence="5">ABC transmembrane type-1 domain-containing protein</fullName>
    </recommendedName>
</protein>
<dbReference type="GO" id="GO:0140359">
    <property type="term" value="F:ABC-type transporter activity"/>
    <property type="evidence" value="ECO:0007669"/>
    <property type="project" value="InterPro"/>
</dbReference>
<dbReference type="Pfam" id="PF00664">
    <property type="entry name" value="ABC_membrane"/>
    <property type="match status" value="1"/>
</dbReference>
<dbReference type="GO" id="GO:0005886">
    <property type="term" value="C:plasma membrane"/>
    <property type="evidence" value="ECO:0007669"/>
    <property type="project" value="TreeGrafter"/>
</dbReference>
<evidence type="ECO:0000313" key="6">
    <source>
        <dbReference type="EMBL" id="KAK1401989.1"/>
    </source>
</evidence>
<dbReference type="InterPro" id="IPR056653">
    <property type="entry name" value="DUF7751"/>
</dbReference>
<evidence type="ECO:0000256" key="2">
    <source>
        <dbReference type="ARBA" id="ARBA00022692"/>
    </source>
</evidence>
<dbReference type="InterPro" id="IPR039421">
    <property type="entry name" value="Type_1_exporter"/>
</dbReference>
<keyword evidence="2" id="KW-0812">Transmembrane</keyword>
<evidence type="ECO:0000313" key="7">
    <source>
        <dbReference type="Proteomes" id="UP001237642"/>
    </source>
</evidence>
<gene>
    <name evidence="6" type="ORF">POM88_001594</name>
</gene>
<sequence>MNHHSLARVSVKYVYLALGSGIAAFSQVACWNITEEIQAAQIRYLYLKAILRQDVAFFDIGTRTGEVVDRLSADIVIIQGVLTEKNRTIDADTGATAVAGDDVALVTEDWRLNQFWYDRETTETVAKEVHALCSSIESPSVALLDFNNELIYYEGAEKVVGWALRHHLMQNSKAEPDARLVLSGDSIHYGIGILQSIQSIQNESKNLKKSLKDVVTENEFEKKLLAEVIPPNDIGVC</sequence>
<dbReference type="GO" id="GO:0005524">
    <property type="term" value="F:ATP binding"/>
    <property type="evidence" value="ECO:0007669"/>
    <property type="project" value="InterPro"/>
</dbReference>
<evidence type="ECO:0000259" key="5">
    <source>
        <dbReference type="PROSITE" id="PS50929"/>
    </source>
</evidence>
<feature type="domain" description="ABC transmembrane type-1" evidence="5">
    <location>
        <begin position="1"/>
        <end position="84"/>
    </location>
</feature>
<accession>A0AAD8N9R7</accession>
<dbReference type="PANTHER" id="PTHR24222">
    <property type="entry name" value="ABC TRANSPORTER B FAMILY"/>
    <property type="match status" value="1"/>
</dbReference>
<dbReference type="Proteomes" id="UP001237642">
    <property type="component" value="Unassembled WGS sequence"/>
</dbReference>
<dbReference type="Pfam" id="PF24933">
    <property type="entry name" value="DUF7751"/>
    <property type="match status" value="1"/>
</dbReference>
<reference evidence="6" key="1">
    <citation type="submission" date="2023-02" db="EMBL/GenBank/DDBJ databases">
        <title>Genome of toxic invasive species Heracleum sosnowskyi carries increased number of genes despite the absence of recent whole-genome duplications.</title>
        <authorList>
            <person name="Schelkunov M."/>
            <person name="Shtratnikova V."/>
            <person name="Makarenko M."/>
            <person name="Klepikova A."/>
            <person name="Omelchenko D."/>
            <person name="Novikova G."/>
            <person name="Obukhova E."/>
            <person name="Bogdanov V."/>
            <person name="Penin A."/>
            <person name="Logacheva M."/>
        </authorList>
    </citation>
    <scope>NUCLEOTIDE SEQUENCE</scope>
    <source>
        <strain evidence="6">Hsosn_3</strain>
        <tissue evidence="6">Leaf</tissue>
    </source>
</reference>
<keyword evidence="4" id="KW-0472">Membrane</keyword>
<organism evidence="6 7">
    <name type="scientific">Heracleum sosnowskyi</name>
    <dbReference type="NCBI Taxonomy" id="360622"/>
    <lineage>
        <taxon>Eukaryota</taxon>
        <taxon>Viridiplantae</taxon>
        <taxon>Streptophyta</taxon>
        <taxon>Embryophyta</taxon>
        <taxon>Tracheophyta</taxon>
        <taxon>Spermatophyta</taxon>
        <taxon>Magnoliopsida</taxon>
        <taxon>eudicotyledons</taxon>
        <taxon>Gunneridae</taxon>
        <taxon>Pentapetalae</taxon>
        <taxon>asterids</taxon>
        <taxon>campanulids</taxon>
        <taxon>Apiales</taxon>
        <taxon>Apiaceae</taxon>
        <taxon>Apioideae</taxon>
        <taxon>apioid superclade</taxon>
        <taxon>Tordylieae</taxon>
        <taxon>Tordyliinae</taxon>
        <taxon>Heracleum</taxon>
    </lineage>
</organism>
<comment type="subcellular location">
    <subcellularLocation>
        <location evidence="1">Membrane</location>
        <topology evidence="1">Multi-pass membrane protein</topology>
    </subcellularLocation>
</comment>
<dbReference type="AlphaFoldDB" id="A0AAD8N9R7"/>
<dbReference type="InterPro" id="IPR011527">
    <property type="entry name" value="ABC1_TM_dom"/>
</dbReference>
<dbReference type="EMBL" id="JAUIZM010000001">
    <property type="protein sequence ID" value="KAK1401989.1"/>
    <property type="molecule type" value="Genomic_DNA"/>
</dbReference>
<dbReference type="Gene3D" id="1.20.1560.10">
    <property type="entry name" value="ABC transporter type 1, transmembrane domain"/>
    <property type="match status" value="1"/>
</dbReference>
<keyword evidence="3" id="KW-1133">Transmembrane helix</keyword>
<comment type="caution">
    <text evidence="6">The sequence shown here is derived from an EMBL/GenBank/DDBJ whole genome shotgun (WGS) entry which is preliminary data.</text>
</comment>
<dbReference type="SUPFAM" id="SSF90123">
    <property type="entry name" value="ABC transporter transmembrane region"/>
    <property type="match status" value="1"/>
</dbReference>
<dbReference type="PROSITE" id="PS50929">
    <property type="entry name" value="ABC_TM1F"/>
    <property type="match status" value="1"/>
</dbReference>
<reference evidence="6" key="2">
    <citation type="submission" date="2023-05" db="EMBL/GenBank/DDBJ databases">
        <authorList>
            <person name="Schelkunov M.I."/>
        </authorList>
    </citation>
    <scope>NUCLEOTIDE SEQUENCE</scope>
    <source>
        <strain evidence="6">Hsosn_3</strain>
        <tissue evidence="6">Leaf</tissue>
    </source>
</reference>
<keyword evidence="7" id="KW-1185">Reference proteome</keyword>